<evidence type="ECO:0000259" key="4">
    <source>
        <dbReference type="PROSITE" id="PS01124"/>
    </source>
</evidence>
<dbReference type="PANTHER" id="PTHR43436:SF1">
    <property type="entry name" value="TRANSCRIPTIONAL REGULATORY PROTEIN"/>
    <property type="match status" value="1"/>
</dbReference>
<dbReference type="Proteomes" id="UP000028926">
    <property type="component" value="Chromosome"/>
</dbReference>
<organism evidence="5 6">
    <name type="scientific">Candidatus Odyssella acanthamoebae</name>
    <dbReference type="NCBI Taxonomy" id="91604"/>
    <lineage>
        <taxon>Bacteria</taxon>
        <taxon>Pseudomonadati</taxon>
        <taxon>Pseudomonadota</taxon>
        <taxon>Alphaproteobacteria</taxon>
        <taxon>Holosporales</taxon>
        <taxon>Candidatus Paracaedibacteraceae</taxon>
        <taxon>Candidatus Odyssella</taxon>
    </lineage>
</organism>
<protein>
    <recommendedName>
        <fullName evidence="4">HTH araC/xylS-type domain-containing protein</fullName>
    </recommendedName>
</protein>
<dbReference type="PROSITE" id="PS00041">
    <property type="entry name" value="HTH_ARAC_FAMILY_1"/>
    <property type="match status" value="1"/>
</dbReference>
<dbReference type="Gene3D" id="1.10.10.60">
    <property type="entry name" value="Homeodomain-like"/>
    <property type="match status" value="2"/>
</dbReference>
<dbReference type="HOGENOM" id="CLU_000445_100_0_5"/>
<dbReference type="KEGG" id="paca:ID47_07710"/>
<dbReference type="AlphaFoldDB" id="A0A077AXC1"/>
<dbReference type="InterPro" id="IPR009594">
    <property type="entry name" value="Tscrpt_reg_HTH_AraC_N"/>
</dbReference>
<feature type="domain" description="HTH araC/xylS-type" evidence="4">
    <location>
        <begin position="207"/>
        <end position="305"/>
    </location>
</feature>
<keyword evidence="2" id="KW-0238">DNA-binding</keyword>
<keyword evidence="1" id="KW-0805">Transcription regulation</keyword>
<keyword evidence="6" id="KW-1185">Reference proteome</keyword>
<evidence type="ECO:0000256" key="2">
    <source>
        <dbReference type="ARBA" id="ARBA00023125"/>
    </source>
</evidence>
<sequence>MTTSSSVATANIPTLEQVKELVKLVERHANQEQLCKTKISGLHLSRFSNTTEPNFYIHQTNVCFIIQGRKQITIGKDTYTYDPLTCLVASVNLPAIGQILEATPDKPYFSISLSVQPEDLASLILETGQHQFQLKKDNSQVLHVSQITTSLADALIRLLKLLDLKDQEMQIIAPLVIREISFRLLQTEQFGSLTQVAMGHGNLHRISCAIAWIKQNLSTSLRVKDLAKQVNMSVSGLHHQFKAVTSLSPLQFQKKLRLQEARNLLMTDKTCIAKIAYQVGYESPSQFSREYTRLFGQSPLRDANRLRKGSL</sequence>
<dbReference type="SMART" id="SM00342">
    <property type="entry name" value="HTH_ARAC"/>
    <property type="match status" value="1"/>
</dbReference>
<dbReference type="Pfam" id="PF06719">
    <property type="entry name" value="AraC_N"/>
    <property type="match status" value="1"/>
</dbReference>
<dbReference type="PROSITE" id="PS01124">
    <property type="entry name" value="HTH_ARAC_FAMILY_2"/>
    <property type="match status" value="1"/>
</dbReference>
<accession>A0A077AXC1</accession>
<dbReference type="InterPro" id="IPR018062">
    <property type="entry name" value="HTH_AraC-typ_CS"/>
</dbReference>
<evidence type="ECO:0000313" key="5">
    <source>
        <dbReference type="EMBL" id="AIK96629.1"/>
    </source>
</evidence>
<name>A0A077AXC1_9PROT</name>
<reference evidence="5 6" key="1">
    <citation type="submission" date="2014-07" db="EMBL/GenBank/DDBJ databases">
        <title>Comparative genomic insights into amoeba endosymbionts belonging to the families of Holosporaceae and Candidatus Midichloriaceae within Rickettsiales.</title>
        <authorList>
            <person name="Wang Z."/>
            <person name="Wu M."/>
        </authorList>
    </citation>
    <scope>NUCLEOTIDE SEQUENCE [LARGE SCALE GENOMIC DNA]</scope>
    <source>
        <strain evidence="5">PRA3</strain>
    </source>
</reference>
<gene>
    <name evidence="5" type="ORF">ID47_07710</name>
</gene>
<dbReference type="InterPro" id="IPR009057">
    <property type="entry name" value="Homeodomain-like_sf"/>
</dbReference>
<dbReference type="GO" id="GO:0003700">
    <property type="term" value="F:DNA-binding transcription factor activity"/>
    <property type="evidence" value="ECO:0007669"/>
    <property type="project" value="InterPro"/>
</dbReference>
<dbReference type="PANTHER" id="PTHR43436">
    <property type="entry name" value="ARAC-FAMILY TRANSCRIPTIONAL REGULATOR"/>
    <property type="match status" value="1"/>
</dbReference>
<evidence type="ECO:0000313" key="6">
    <source>
        <dbReference type="Proteomes" id="UP000028926"/>
    </source>
</evidence>
<dbReference type="GO" id="GO:0043565">
    <property type="term" value="F:sequence-specific DNA binding"/>
    <property type="evidence" value="ECO:0007669"/>
    <property type="project" value="InterPro"/>
</dbReference>
<dbReference type="eggNOG" id="COG4977">
    <property type="taxonomic scope" value="Bacteria"/>
</dbReference>
<dbReference type="InterPro" id="IPR018060">
    <property type="entry name" value="HTH_AraC"/>
</dbReference>
<evidence type="ECO:0000256" key="1">
    <source>
        <dbReference type="ARBA" id="ARBA00023015"/>
    </source>
</evidence>
<dbReference type="SUPFAM" id="SSF46689">
    <property type="entry name" value="Homeodomain-like"/>
    <property type="match status" value="2"/>
</dbReference>
<proteinExistence type="predicted"/>
<evidence type="ECO:0000256" key="3">
    <source>
        <dbReference type="ARBA" id="ARBA00023163"/>
    </source>
</evidence>
<keyword evidence="3" id="KW-0804">Transcription</keyword>
<dbReference type="STRING" id="91604.ID47_07710"/>
<dbReference type="EMBL" id="CP008941">
    <property type="protein sequence ID" value="AIK96629.1"/>
    <property type="molecule type" value="Genomic_DNA"/>
</dbReference>
<dbReference type="Pfam" id="PF12833">
    <property type="entry name" value="HTH_18"/>
    <property type="match status" value="1"/>
</dbReference>